<dbReference type="SFLD" id="SFLDF00281">
    <property type="entry name" value="FeMo_cofactor_biosynthesis_pro"/>
    <property type="match status" value="1"/>
</dbReference>
<organism evidence="16 17">
    <name type="scientific">Humidesulfovibrio mexicanus</name>
    <dbReference type="NCBI Taxonomy" id="147047"/>
    <lineage>
        <taxon>Bacteria</taxon>
        <taxon>Pseudomonadati</taxon>
        <taxon>Thermodesulfobacteriota</taxon>
        <taxon>Desulfovibrionia</taxon>
        <taxon>Desulfovibrionales</taxon>
        <taxon>Desulfovibrionaceae</taxon>
        <taxon>Humidesulfovibrio</taxon>
    </lineage>
</organism>
<dbReference type="InterPro" id="IPR003731">
    <property type="entry name" value="Di-Nase_FeMo-co_biosynth"/>
</dbReference>
<evidence type="ECO:0000256" key="3">
    <source>
        <dbReference type="ARBA" id="ARBA00005155"/>
    </source>
</evidence>
<dbReference type="InterPro" id="IPR000385">
    <property type="entry name" value="MoaA_NifB_PqqE_Fe-S-bd_CS"/>
</dbReference>
<dbReference type="InterPro" id="IPR007197">
    <property type="entry name" value="rSAM"/>
</dbReference>
<comment type="cofactor">
    <cofactor evidence="1">
        <name>[4Fe-4S] cluster</name>
        <dbReference type="ChEBI" id="CHEBI:49883"/>
    </cofactor>
</comment>
<keyword evidence="8" id="KW-0479">Metal-binding</keyword>
<protein>
    <recommendedName>
        <fullName evidence="5">FeMo cofactor biosynthesis protein NifB</fullName>
    </recommendedName>
    <alternativeName>
        <fullName evidence="14">Nitrogenase cofactor maturase NifB</fullName>
    </alternativeName>
    <alternativeName>
        <fullName evidence="13">Radical SAM assemblase NifB</fullName>
    </alternativeName>
</protein>
<evidence type="ECO:0000256" key="10">
    <source>
        <dbReference type="ARBA" id="ARBA00023014"/>
    </source>
</evidence>
<keyword evidence="10" id="KW-0411">Iron-sulfur</keyword>
<dbReference type="SFLD" id="SFLDS00029">
    <property type="entry name" value="Radical_SAM"/>
    <property type="match status" value="1"/>
</dbReference>
<dbReference type="CDD" id="cd01335">
    <property type="entry name" value="Radical_SAM"/>
    <property type="match status" value="1"/>
</dbReference>
<evidence type="ECO:0000256" key="4">
    <source>
        <dbReference type="ARBA" id="ARBA00006804"/>
    </source>
</evidence>
<evidence type="ECO:0000256" key="2">
    <source>
        <dbReference type="ARBA" id="ARBA00003522"/>
    </source>
</evidence>
<evidence type="ECO:0000313" key="16">
    <source>
        <dbReference type="EMBL" id="SNS02059.1"/>
    </source>
</evidence>
<dbReference type="SUPFAM" id="SSF53146">
    <property type="entry name" value="Nitrogenase accessory factor-like"/>
    <property type="match status" value="1"/>
</dbReference>
<dbReference type="UniPathway" id="UPA00782"/>
<evidence type="ECO:0000256" key="12">
    <source>
        <dbReference type="ARBA" id="ARBA00023239"/>
    </source>
</evidence>
<evidence type="ECO:0000256" key="13">
    <source>
        <dbReference type="ARBA" id="ARBA00030926"/>
    </source>
</evidence>
<dbReference type="OrthoDB" id="9785734at2"/>
<evidence type="ECO:0000256" key="8">
    <source>
        <dbReference type="ARBA" id="ARBA00022723"/>
    </source>
</evidence>
<comment type="pathway">
    <text evidence="3">Cofactor biosynthesis; Fe-Mo cofactor biosynthesis.</text>
</comment>
<evidence type="ECO:0000256" key="11">
    <source>
        <dbReference type="ARBA" id="ARBA00023231"/>
    </source>
</evidence>
<evidence type="ECO:0000256" key="6">
    <source>
        <dbReference type="ARBA" id="ARBA00022485"/>
    </source>
</evidence>
<dbReference type="PANTHER" id="PTHR43787">
    <property type="entry name" value="FEMO COFACTOR BIOSYNTHESIS PROTEIN NIFB-RELATED"/>
    <property type="match status" value="1"/>
</dbReference>
<dbReference type="Proteomes" id="UP000198324">
    <property type="component" value="Unassembled WGS sequence"/>
</dbReference>
<keyword evidence="7" id="KW-0949">S-adenosyl-L-methionine</keyword>
<dbReference type="GO" id="GO:0046872">
    <property type="term" value="F:metal ion binding"/>
    <property type="evidence" value="ECO:0007669"/>
    <property type="project" value="UniProtKB-KW"/>
</dbReference>
<dbReference type="RefSeq" id="WP_089274583.1">
    <property type="nucleotide sequence ID" value="NZ_FZOC01000004.1"/>
</dbReference>
<dbReference type="Pfam" id="PF02579">
    <property type="entry name" value="Nitro_FeMo-Co"/>
    <property type="match status" value="1"/>
</dbReference>
<dbReference type="Pfam" id="PF04055">
    <property type="entry name" value="Radical_SAM"/>
    <property type="match status" value="1"/>
</dbReference>
<comment type="function">
    <text evidence="2">Involved in the biosynthesis of the iron-molybdenum cofactor (FeMo-co or M-cluster) found in the dinitrogenase enzyme of the nitrogenase complex in nitrogen-fixing microorganisms. NifB catalyzes the crucial step of radical SAM-dependent carbide insertion that occurs concomitant with the insertion of a 9th sulfur and the rearrangement/coupling of two [4Fe-4S] clusters into a [8Fe-9S-C] cluster, the precursor to the M-cluster.</text>
</comment>
<evidence type="ECO:0000256" key="5">
    <source>
        <dbReference type="ARBA" id="ARBA00021702"/>
    </source>
</evidence>
<keyword evidence="11" id="KW-0535">Nitrogen fixation</keyword>
<evidence type="ECO:0000256" key="1">
    <source>
        <dbReference type="ARBA" id="ARBA00001966"/>
    </source>
</evidence>
<dbReference type="GO" id="GO:0032324">
    <property type="term" value="P:molybdopterin cofactor biosynthetic process"/>
    <property type="evidence" value="ECO:0007669"/>
    <property type="project" value="UniProtKB-ARBA"/>
</dbReference>
<keyword evidence="9" id="KW-0408">Iron</keyword>
<dbReference type="InterPro" id="IPR006638">
    <property type="entry name" value="Elp3/MiaA/NifB-like_rSAM"/>
</dbReference>
<dbReference type="InterPro" id="IPR036105">
    <property type="entry name" value="DiNase_FeMo-co_biosyn_sf"/>
</dbReference>
<dbReference type="AlphaFoldDB" id="A0A239B2M3"/>
<dbReference type="InterPro" id="IPR058240">
    <property type="entry name" value="rSAM_sf"/>
</dbReference>
<gene>
    <name evidence="16" type="ORF">SAMN04488503_2385</name>
</gene>
<accession>A0A239B2M3</accession>
<dbReference type="PROSITE" id="PS01305">
    <property type="entry name" value="MOAA_NIFB_PQQE"/>
    <property type="match status" value="1"/>
</dbReference>
<dbReference type="SFLD" id="SFLDG01068">
    <property type="entry name" value="FeMo_cofactor_biosynthesis_pro"/>
    <property type="match status" value="1"/>
</dbReference>
<sequence>MNASIDPRSVKHPCFNKEASGSCGRVHLPVAPKCNIQCNYCNRKYDCVNESRPGVTSAVLKPFQALEYVKRVLDKEPRITVVGIAGPGDPMANPAETLETMRRIREAFPHMLFCLSSNGLAMPEYVDDLAALGVSHATITMSTVDPAIGAGIYAWVRDGNVVYRGQAAAELLLSRQLAAIEGLKARGLAVKVNAIVMPGVNTQDGGAPLMAVAAKARELGVDLMNMMPLFPTEGTPFGVLAEPGKDEVRALREAAGSLVPQMTHCRRCRADAVGLLCGDRSGELGGVLAACGALRPKGQDHRPHIAVASREGLLVNQHLGEARRFQIWGKADDAGFRLVEERQAPTAGCGPNRWEELARVLFDCRAVLVGAVGETPRTILAERGVTPVACSGFIEDALRAAYGEAGLSGLEPLKAKGLSKPCCGAGDGC</sequence>
<dbReference type="PROSITE" id="PS51918">
    <property type="entry name" value="RADICAL_SAM"/>
    <property type="match status" value="1"/>
</dbReference>
<dbReference type="SUPFAM" id="SSF102114">
    <property type="entry name" value="Radical SAM enzymes"/>
    <property type="match status" value="1"/>
</dbReference>
<comment type="similarity">
    <text evidence="4">Belongs to the radical SAM superfamily. NifB family.</text>
</comment>
<keyword evidence="12" id="KW-0456">Lyase</keyword>
<dbReference type="EMBL" id="FZOC01000004">
    <property type="protein sequence ID" value="SNS02059.1"/>
    <property type="molecule type" value="Genomic_DNA"/>
</dbReference>
<keyword evidence="6" id="KW-0004">4Fe-4S</keyword>
<keyword evidence="17" id="KW-1185">Reference proteome</keyword>
<proteinExistence type="inferred from homology"/>
<dbReference type="GO" id="GO:0016829">
    <property type="term" value="F:lyase activity"/>
    <property type="evidence" value="ECO:0007669"/>
    <property type="project" value="UniProtKB-KW"/>
</dbReference>
<evidence type="ECO:0000256" key="9">
    <source>
        <dbReference type="ARBA" id="ARBA00023004"/>
    </source>
</evidence>
<dbReference type="PANTHER" id="PTHR43787:SF13">
    <property type="entry name" value="FEMO COFACTOR BIOSYNTHESIS PROTEIN NIFB"/>
    <property type="match status" value="1"/>
</dbReference>
<evidence type="ECO:0000259" key="15">
    <source>
        <dbReference type="PROSITE" id="PS51918"/>
    </source>
</evidence>
<evidence type="ECO:0000313" key="17">
    <source>
        <dbReference type="Proteomes" id="UP000198324"/>
    </source>
</evidence>
<name>A0A239B2M3_9BACT</name>
<evidence type="ECO:0000256" key="7">
    <source>
        <dbReference type="ARBA" id="ARBA00022691"/>
    </source>
</evidence>
<dbReference type="Gene3D" id="3.20.20.70">
    <property type="entry name" value="Aldolase class I"/>
    <property type="match status" value="1"/>
</dbReference>
<evidence type="ECO:0000256" key="14">
    <source>
        <dbReference type="ARBA" id="ARBA00032102"/>
    </source>
</evidence>
<feature type="domain" description="Radical SAM core" evidence="15">
    <location>
        <begin position="20"/>
        <end position="271"/>
    </location>
</feature>
<dbReference type="InterPro" id="IPR013785">
    <property type="entry name" value="Aldolase_TIM"/>
</dbReference>
<dbReference type="Gene3D" id="3.30.420.130">
    <property type="entry name" value="Dinitrogenase iron-molybdenum cofactor biosynthesis domain"/>
    <property type="match status" value="1"/>
</dbReference>
<dbReference type="SMART" id="SM00729">
    <property type="entry name" value="Elp3"/>
    <property type="match status" value="1"/>
</dbReference>
<dbReference type="GO" id="GO:0051539">
    <property type="term" value="F:4 iron, 4 sulfur cluster binding"/>
    <property type="evidence" value="ECO:0007669"/>
    <property type="project" value="UniProtKB-KW"/>
</dbReference>
<reference evidence="16 17" key="1">
    <citation type="submission" date="2017-06" db="EMBL/GenBank/DDBJ databases">
        <authorList>
            <person name="Kim H.J."/>
            <person name="Triplett B.A."/>
        </authorList>
    </citation>
    <scope>NUCLEOTIDE SEQUENCE [LARGE SCALE GENOMIC DNA]</scope>
    <source>
        <strain evidence="16 17">DSM 13116</strain>
    </source>
</reference>